<dbReference type="Pfam" id="PF01903">
    <property type="entry name" value="CbiX"/>
    <property type="match status" value="2"/>
</dbReference>
<organism evidence="3 4">
    <name type="scientific">Pontibacter diazotrophicus</name>
    <dbReference type="NCBI Taxonomy" id="1400979"/>
    <lineage>
        <taxon>Bacteria</taxon>
        <taxon>Pseudomonadati</taxon>
        <taxon>Bacteroidota</taxon>
        <taxon>Cytophagia</taxon>
        <taxon>Cytophagales</taxon>
        <taxon>Hymenobacteraceae</taxon>
        <taxon>Pontibacter</taxon>
    </lineage>
</organism>
<dbReference type="AlphaFoldDB" id="A0A3D8L1N1"/>
<sequence length="313" mass="35156">MMKKGVLLCGHGSRKTAAVDSFKTLVEILKDRYKNDYEVDYGFLEFNHPLYDAAVERMYAKGVRTIYALPVILFAGAHAKNDIPYELNTIQTYYDDLNIKMGSPIGVNAFLLDLAKKRIEETEASLSPLDRKETCLVVVGRGTTDPDANSDVQKLMSMLWEGMGFGFATTAYSGTAYPSVRESLQLVDKLGFKRTIVIPFFFFTGILLDRIYATVDEQNNTSSAEYVYTAPFGTDELMLKAFDERLEQAINGVGNMNCQLCKYRKQIIGFEQEQGQEQVGHHLNVKGILFEEDEKVGEKKNTLGSKLKKVLGI</sequence>
<keyword evidence="4" id="KW-1185">Reference proteome</keyword>
<dbReference type="PANTHER" id="PTHR33542">
    <property type="entry name" value="SIROHYDROCHLORIN FERROCHELATASE, CHLOROPLASTIC"/>
    <property type="match status" value="1"/>
</dbReference>
<dbReference type="RefSeq" id="WP_115568311.1">
    <property type="nucleotide sequence ID" value="NZ_QRGR01000043.1"/>
</dbReference>
<gene>
    <name evidence="3" type="ORF">DXT99_24930</name>
</gene>
<proteinExistence type="predicted"/>
<reference evidence="4" key="1">
    <citation type="submission" date="2018-08" db="EMBL/GenBank/DDBJ databases">
        <authorList>
            <person name="Liu Z.-W."/>
            <person name="Du Z.-J."/>
        </authorList>
    </citation>
    <scope>NUCLEOTIDE SEQUENCE [LARGE SCALE GENOMIC DNA]</scope>
    <source>
        <strain evidence="4">H4X</strain>
    </source>
</reference>
<dbReference type="GO" id="GO:0046872">
    <property type="term" value="F:metal ion binding"/>
    <property type="evidence" value="ECO:0007669"/>
    <property type="project" value="UniProtKB-KW"/>
</dbReference>
<dbReference type="Gene3D" id="3.40.50.1400">
    <property type="match status" value="2"/>
</dbReference>
<accession>A0A3D8L1N1</accession>
<dbReference type="PANTHER" id="PTHR33542:SF3">
    <property type="entry name" value="SIROHYDROCHLORIN FERROCHELATASE, CHLOROPLASTIC"/>
    <property type="match status" value="1"/>
</dbReference>
<dbReference type="OrthoDB" id="9797895at2"/>
<evidence type="ECO:0000256" key="2">
    <source>
        <dbReference type="ARBA" id="ARBA00023239"/>
    </source>
</evidence>
<dbReference type="CDD" id="cd03416">
    <property type="entry name" value="CbiX_SirB_N"/>
    <property type="match status" value="1"/>
</dbReference>
<dbReference type="InterPro" id="IPR002762">
    <property type="entry name" value="CbiX-like"/>
</dbReference>
<dbReference type="SUPFAM" id="SSF53800">
    <property type="entry name" value="Chelatase"/>
    <property type="match status" value="1"/>
</dbReference>
<comment type="caution">
    <text evidence="3">The sequence shown here is derived from an EMBL/GenBank/DDBJ whole genome shotgun (WGS) entry which is preliminary data.</text>
</comment>
<keyword evidence="2" id="KW-0456">Lyase</keyword>
<evidence type="ECO:0000256" key="1">
    <source>
        <dbReference type="ARBA" id="ARBA00022723"/>
    </source>
</evidence>
<evidence type="ECO:0000313" key="3">
    <source>
        <dbReference type="EMBL" id="RDV11348.1"/>
    </source>
</evidence>
<dbReference type="Proteomes" id="UP000256708">
    <property type="component" value="Unassembled WGS sequence"/>
</dbReference>
<dbReference type="InterPro" id="IPR050963">
    <property type="entry name" value="Sirohydro_Cobaltochel/CbiX"/>
</dbReference>
<keyword evidence="1" id="KW-0479">Metal-binding</keyword>
<name>A0A3D8L1N1_9BACT</name>
<dbReference type="EMBL" id="QRGR01000043">
    <property type="protein sequence ID" value="RDV11348.1"/>
    <property type="molecule type" value="Genomic_DNA"/>
</dbReference>
<evidence type="ECO:0000313" key="4">
    <source>
        <dbReference type="Proteomes" id="UP000256708"/>
    </source>
</evidence>
<dbReference type="CDD" id="cd03414">
    <property type="entry name" value="CbiX_SirB_C"/>
    <property type="match status" value="1"/>
</dbReference>
<dbReference type="GO" id="GO:0016829">
    <property type="term" value="F:lyase activity"/>
    <property type="evidence" value="ECO:0007669"/>
    <property type="project" value="UniProtKB-KW"/>
</dbReference>
<protein>
    <submittedName>
        <fullName evidence="3">Sirohydrochlorin chelatase</fullName>
    </submittedName>
</protein>